<dbReference type="InterPro" id="IPR044868">
    <property type="entry name" value="Rpn13/ADRM1_Pru"/>
</dbReference>
<reference evidence="7 8" key="2">
    <citation type="journal article" date="2017" name="Front. Plant Sci.">
        <title>Gene Classification and Mining of Molecular Markers Useful in Red Clover (Trifolium pratense) Breeding.</title>
        <authorList>
            <person name="Istvanek J."/>
            <person name="Dluhosova J."/>
            <person name="Dluhos P."/>
            <person name="Patkova L."/>
            <person name="Nedelnik J."/>
            <person name="Repkova J."/>
        </authorList>
    </citation>
    <scope>NUCLEOTIDE SEQUENCE [LARGE SCALE GENOMIC DNA]</scope>
    <source>
        <strain evidence="8">cv. Tatra</strain>
        <tissue evidence="7">Young leaves</tissue>
    </source>
</reference>
<sequence length="109" mass="12484">MSSSIDAFPAIQETLLEFRAGKMFLEGKRVVPDARKGLIRITRGEEGLVHFQWLDRTLNVVEDFPLSYTTSYYLTNPIFPPSAQLSCYVSNWSSLLAFPIHLRRVPSFM</sequence>
<keyword evidence="4" id="KW-0647">Proteasome</keyword>
<evidence type="ECO:0000256" key="5">
    <source>
        <dbReference type="ARBA" id="ARBA00023242"/>
    </source>
</evidence>
<reference evidence="7 8" key="1">
    <citation type="journal article" date="2014" name="Am. J. Bot.">
        <title>Genome assembly and annotation for red clover (Trifolium pratense; Fabaceae).</title>
        <authorList>
            <person name="Istvanek J."/>
            <person name="Jaros M."/>
            <person name="Krenek A."/>
            <person name="Repkova J."/>
        </authorList>
    </citation>
    <scope>NUCLEOTIDE SEQUENCE [LARGE SCALE GENOMIC DNA]</scope>
    <source>
        <strain evidence="8">cv. Tatra</strain>
        <tissue evidence="7">Young leaves</tissue>
    </source>
</reference>
<dbReference type="GO" id="GO:0008541">
    <property type="term" value="C:proteasome regulatory particle, lid subcomplex"/>
    <property type="evidence" value="ECO:0007669"/>
    <property type="project" value="TreeGrafter"/>
</dbReference>
<evidence type="ECO:0000256" key="2">
    <source>
        <dbReference type="ARBA" id="ARBA00004496"/>
    </source>
</evidence>
<comment type="subcellular location">
    <subcellularLocation>
        <location evidence="2">Cytoplasm</location>
    </subcellularLocation>
    <subcellularLocation>
        <location evidence="1">Nucleus</location>
    </subcellularLocation>
</comment>
<dbReference type="GO" id="GO:0070628">
    <property type="term" value="F:proteasome binding"/>
    <property type="evidence" value="ECO:0007669"/>
    <property type="project" value="TreeGrafter"/>
</dbReference>
<dbReference type="GO" id="GO:0061133">
    <property type="term" value="F:endopeptidase activator activity"/>
    <property type="evidence" value="ECO:0007669"/>
    <property type="project" value="TreeGrafter"/>
</dbReference>
<dbReference type="PANTHER" id="PTHR12225">
    <property type="entry name" value="ADHESION REGULATING MOLECULE 1 110 KDA CELL MEMBRANE GLYCOPROTEIN"/>
    <property type="match status" value="1"/>
</dbReference>
<dbReference type="InterPro" id="IPR006773">
    <property type="entry name" value="Rpn13/ADRM1"/>
</dbReference>
<keyword evidence="7" id="KW-0675">Receptor</keyword>
<comment type="caution">
    <text evidence="7">The sequence shown here is derived from an EMBL/GenBank/DDBJ whole genome shotgun (WGS) entry which is preliminary data.</text>
</comment>
<dbReference type="STRING" id="57577.A0A2K3LKA7"/>
<dbReference type="GO" id="GO:0005737">
    <property type="term" value="C:cytoplasm"/>
    <property type="evidence" value="ECO:0007669"/>
    <property type="project" value="UniProtKB-SubCell"/>
</dbReference>
<protein>
    <submittedName>
        <fullName evidence="7">Proteasomal ubiquitin receptor ADRM1-like protein</fullName>
    </submittedName>
</protein>
<evidence type="ECO:0000313" key="8">
    <source>
        <dbReference type="Proteomes" id="UP000236291"/>
    </source>
</evidence>
<evidence type="ECO:0000256" key="3">
    <source>
        <dbReference type="ARBA" id="ARBA00022490"/>
    </source>
</evidence>
<dbReference type="PROSITE" id="PS51917">
    <property type="entry name" value="PRU"/>
    <property type="match status" value="1"/>
</dbReference>
<organism evidence="7 8">
    <name type="scientific">Trifolium pratense</name>
    <name type="common">Red clover</name>
    <dbReference type="NCBI Taxonomy" id="57577"/>
    <lineage>
        <taxon>Eukaryota</taxon>
        <taxon>Viridiplantae</taxon>
        <taxon>Streptophyta</taxon>
        <taxon>Embryophyta</taxon>
        <taxon>Tracheophyta</taxon>
        <taxon>Spermatophyta</taxon>
        <taxon>Magnoliopsida</taxon>
        <taxon>eudicotyledons</taxon>
        <taxon>Gunneridae</taxon>
        <taxon>Pentapetalae</taxon>
        <taxon>rosids</taxon>
        <taxon>fabids</taxon>
        <taxon>Fabales</taxon>
        <taxon>Fabaceae</taxon>
        <taxon>Papilionoideae</taxon>
        <taxon>50 kb inversion clade</taxon>
        <taxon>NPAAA clade</taxon>
        <taxon>Hologalegina</taxon>
        <taxon>IRL clade</taxon>
        <taxon>Trifolieae</taxon>
        <taxon>Trifolium</taxon>
    </lineage>
</organism>
<evidence type="ECO:0000256" key="1">
    <source>
        <dbReference type="ARBA" id="ARBA00004123"/>
    </source>
</evidence>
<feature type="domain" description="Pru" evidence="6">
    <location>
        <begin position="10"/>
        <end position="109"/>
    </location>
</feature>
<dbReference type="GO" id="GO:0005634">
    <property type="term" value="C:nucleus"/>
    <property type="evidence" value="ECO:0007669"/>
    <property type="project" value="UniProtKB-SubCell"/>
</dbReference>
<evidence type="ECO:0000313" key="7">
    <source>
        <dbReference type="EMBL" id="PNX78965.1"/>
    </source>
</evidence>
<dbReference type="PANTHER" id="PTHR12225:SF0">
    <property type="entry name" value="PROTEASOMAL UBIQUITIN RECEPTOR ADRM1"/>
    <property type="match status" value="1"/>
</dbReference>
<evidence type="ECO:0000256" key="4">
    <source>
        <dbReference type="ARBA" id="ARBA00022942"/>
    </source>
</evidence>
<evidence type="ECO:0000259" key="6">
    <source>
        <dbReference type="PROSITE" id="PS51917"/>
    </source>
</evidence>
<name>A0A2K3LKA7_TRIPR</name>
<keyword evidence="3" id="KW-0963">Cytoplasm</keyword>
<gene>
    <name evidence="7" type="ORF">L195_g034948</name>
</gene>
<dbReference type="AlphaFoldDB" id="A0A2K3LKA7"/>
<proteinExistence type="predicted"/>
<dbReference type="Gene3D" id="2.30.29.70">
    <property type="entry name" value="Proteasomal ubiquitin receptor Rpn13/ADRM1"/>
    <property type="match status" value="1"/>
</dbReference>
<dbReference type="Proteomes" id="UP000236291">
    <property type="component" value="Unassembled WGS sequence"/>
</dbReference>
<dbReference type="EMBL" id="ASHM01035068">
    <property type="protein sequence ID" value="PNX78965.1"/>
    <property type="molecule type" value="Genomic_DNA"/>
</dbReference>
<dbReference type="Pfam" id="PF04683">
    <property type="entry name" value="Rpn13_ADRM1_Pru"/>
    <property type="match status" value="1"/>
</dbReference>
<accession>A0A2K3LKA7</accession>
<dbReference type="InterPro" id="IPR038633">
    <property type="entry name" value="Rpn13/ADRM1_Pru_sf"/>
</dbReference>
<keyword evidence="5" id="KW-0539">Nucleus</keyword>